<accession>A0A2P4PRR7</accession>
<protein>
    <submittedName>
        <fullName evidence="1">Uncharacterized protein</fullName>
    </submittedName>
</protein>
<gene>
    <name evidence="1" type="ORF">GLOIN_2v1640962</name>
</gene>
<sequence>IILYPFLIFNIPIMNTSFRSFSRINFTKYTSGNISNIFKIFKSYPFKIFFTVHSIKL</sequence>
<comment type="caution">
    <text evidence="1">The sequence shown here is derived from an EMBL/GenBank/DDBJ whole genome shotgun (WGS) entry which is preliminary data.</text>
</comment>
<dbReference type="AlphaFoldDB" id="A0A2P4PRR7"/>
<reference evidence="1 2" key="2">
    <citation type="journal article" date="2018" name="New Phytol.">
        <title>High intraspecific genome diversity in the model arbuscular mycorrhizal symbiont Rhizophagus irregularis.</title>
        <authorList>
            <person name="Chen E.C.H."/>
            <person name="Morin E."/>
            <person name="Beaudet D."/>
            <person name="Noel J."/>
            <person name="Yildirir G."/>
            <person name="Ndikumana S."/>
            <person name="Charron P."/>
            <person name="St-Onge C."/>
            <person name="Giorgi J."/>
            <person name="Kruger M."/>
            <person name="Marton T."/>
            <person name="Ropars J."/>
            <person name="Grigoriev I.V."/>
            <person name="Hainaut M."/>
            <person name="Henrissat B."/>
            <person name="Roux C."/>
            <person name="Martin F."/>
            <person name="Corradi N."/>
        </authorList>
    </citation>
    <scope>NUCLEOTIDE SEQUENCE [LARGE SCALE GENOMIC DNA]</scope>
    <source>
        <strain evidence="1 2">DAOM 197198</strain>
    </source>
</reference>
<name>A0A2P4PRR7_RHIID</name>
<proteinExistence type="predicted"/>
<reference evidence="1 2" key="1">
    <citation type="journal article" date="2013" name="Proc. Natl. Acad. Sci. U.S.A.">
        <title>Genome of an arbuscular mycorrhizal fungus provides insight into the oldest plant symbiosis.</title>
        <authorList>
            <person name="Tisserant E."/>
            <person name="Malbreil M."/>
            <person name="Kuo A."/>
            <person name="Kohler A."/>
            <person name="Symeonidi A."/>
            <person name="Balestrini R."/>
            <person name="Charron P."/>
            <person name="Duensing N."/>
            <person name="Frei Dit Frey N."/>
            <person name="Gianinazzi-Pearson V."/>
            <person name="Gilbert L.B."/>
            <person name="Handa Y."/>
            <person name="Herr J.R."/>
            <person name="Hijri M."/>
            <person name="Koul R."/>
            <person name="Kawaguchi M."/>
            <person name="Krajinski F."/>
            <person name="Lammers P.J."/>
            <person name="Masclaux F.G."/>
            <person name="Murat C."/>
            <person name="Morin E."/>
            <person name="Ndikumana S."/>
            <person name="Pagni M."/>
            <person name="Petitpierre D."/>
            <person name="Requena N."/>
            <person name="Rosikiewicz P."/>
            <person name="Riley R."/>
            <person name="Saito K."/>
            <person name="San Clemente H."/>
            <person name="Shapiro H."/>
            <person name="van Tuinen D."/>
            <person name="Becard G."/>
            <person name="Bonfante P."/>
            <person name="Paszkowski U."/>
            <person name="Shachar-Hill Y.Y."/>
            <person name="Tuskan G.A."/>
            <person name="Young P.W."/>
            <person name="Sanders I.R."/>
            <person name="Henrissat B."/>
            <person name="Rensing S.A."/>
            <person name="Grigoriev I.V."/>
            <person name="Corradi N."/>
            <person name="Roux C."/>
            <person name="Martin F."/>
        </authorList>
    </citation>
    <scope>NUCLEOTIDE SEQUENCE [LARGE SCALE GENOMIC DNA]</scope>
    <source>
        <strain evidence="1 2">DAOM 197198</strain>
    </source>
</reference>
<dbReference type="EMBL" id="AUPC02000159">
    <property type="protein sequence ID" value="POG68091.1"/>
    <property type="molecule type" value="Genomic_DNA"/>
</dbReference>
<keyword evidence="2" id="KW-1185">Reference proteome</keyword>
<evidence type="ECO:0000313" key="2">
    <source>
        <dbReference type="Proteomes" id="UP000018888"/>
    </source>
</evidence>
<feature type="non-terminal residue" evidence="1">
    <location>
        <position position="1"/>
    </location>
</feature>
<dbReference type="Proteomes" id="UP000018888">
    <property type="component" value="Unassembled WGS sequence"/>
</dbReference>
<evidence type="ECO:0000313" key="1">
    <source>
        <dbReference type="EMBL" id="POG68091.1"/>
    </source>
</evidence>
<organism evidence="1 2">
    <name type="scientific">Rhizophagus irregularis (strain DAOM 181602 / DAOM 197198 / MUCL 43194)</name>
    <name type="common">Arbuscular mycorrhizal fungus</name>
    <name type="synonym">Glomus intraradices</name>
    <dbReference type="NCBI Taxonomy" id="747089"/>
    <lineage>
        <taxon>Eukaryota</taxon>
        <taxon>Fungi</taxon>
        <taxon>Fungi incertae sedis</taxon>
        <taxon>Mucoromycota</taxon>
        <taxon>Glomeromycotina</taxon>
        <taxon>Glomeromycetes</taxon>
        <taxon>Glomerales</taxon>
        <taxon>Glomeraceae</taxon>
        <taxon>Rhizophagus</taxon>
    </lineage>
</organism>